<evidence type="ECO:0000313" key="4">
    <source>
        <dbReference type="Proteomes" id="UP001551675"/>
    </source>
</evidence>
<dbReference type="InterPro" id="IPR048647">
    <property type="entry name" value="RlmA_N"/>
</dbReference>
<evidence type="ECO:0000259" key="1">
    <source>
        <dbReference type="Pfam" id="PF13649"/>
    </source>
</evidence>
<organism evidence="3 4">
    <name type="scientific">Microtetraspora glauca</name>
    <dbReference type="NCBI Taxonomy" id="1996"/>
    <lineage>
        <taxon>Bacteria</taxon>
        <taxon>Bacillati</taxon>
        <taxon>Actinomycetota</taxon>
        <taxon>Actinomycetes</taxon>
        <taxon>Streptosporangiales</taxon>
        <taxon>Streptosporangiaceae</taxon>
        <taxon>Microtetraspora</taxon>
    </lineage>
</organism>
<dbReference type="Pfam" id="PF13649">
    <property type="entry name" value="Methyltransf_25"/>
    <property type="match status" value="1"/>
</dbReference>
<name>A0ABV3GMI5_MICGL</name>
<evidence type="ECO:0000259" key="2">
    <source>
        <dbReference type="Pfam" id="PF21302"/>
    </source>
</evidence>
<dbReference type="InterPro" id="IPR041698">
    <property type="entry name" value="Methyltransf_25"/>
</dbReference>
<dbReference type="GO" id="GO:0008168">
    <property type="term" value="F:methyltransferase activity"/>
    <property type="evidence" value="ECO:0007669"/>
    <property type="project" value="UniProtKB-KW"/>
</dbReference>
<accession>A0ABV3GMI5</accession>
<dbReference type="GO" id="GO:0032259">
    <property type="term" value="P:methylation"/>
    <property type="evidence" value="ECO:0007669"/>
    <property type="project" value="UniProtKB-KW"/>
</dbReference>
<dbReference type="SUPFAM" id="SSF53335">
    <property type="entry name" value="S-adenosyl-L-methionine-dependent methyltransferases"/>
    <property type="match status" value="1"/>
</dbReference>
<dbReference type="EMBL" id="JBFALK010000018">
    <property type="protein sequence ID" value="MEV0972791.1"/>
    <property type="molecule type" value="Genomic_DNA"/>
</dbReference>
<protein>
    <submittedName>
        <fullName evidence="3">RNA methyltransferase</fullName>
    </submittedName>
</protein>
<keyword evidence="3" id="KW-0489">Methyltransferase</keyword>
<proteinExistence type="predicted"/>
<dbReference type="Gene3D" id="3.40.50.150">
    <property type="entry name" value="Vaccinia Virus protein VP39"/>
    <property type="match status" value="1"/>
</dbReference>
<dbReference type="InterPro" id="IPR029063">
    <property type="entry name" value="SAM-dependent_MTases_sf"/>
</dbReference>
<feature type="domain" description="Methyltransferase" evidence="1">
    <location>
        <begin position="88"/>
        <end position="170"/>
    </location>
</feature>
<dbReference type="InterPro" id="IPR016718">
    <property type="entry name" value="rRNA_m1G-MeTrfase_A_prd"/>
</dbReference>
<dbReference type="RefSeq" id="WP_358138170.1">
    <property type="nucleotide sequence ID" value="NZ_JBFALK010000018.1"/>
</dbReference>
<reference evidence="3 4" key="1">
    <citation type="submission" date="2024-06" db="EMBL/GenBank/DDBJ databases">
        <title>The Natural Products Discovery Center: Release of the First 8490 Sequenced Strains for Exploring Actinobacteria Biosynthetic Diversity.</title>
        <authorList>
            <person name="Kalkreuter E."/>
            <person name="Kautsar S.A."/>
            <person name="Yang D."/>
            <person name="Bader C.D."/>
            <person name="Teijaro C.N."/>
            <person name="Fluegel L."/>
            <person name="Davis C.M."/>
            <person name="Simpson J.R."/>
            <person name="Lauterbach L."/>
            <person name="Steele A.D."/>
            <person name="Gui C."/>
            <person name="Meng S."/>
            <person name="Li G."/>
            <person name="Viehrig K."/>
            <person name="Ye F."/>
            <person name="Su P."/>
            <person name="Kiefer A.F."/>
            <person name="Nichols A."/>
            <person name="Cepeda A.J."/>
            <person name="Yan W."/>
            <person name="Fan B."/>
            <person name="Jiang Y."/>
            <person name="Adhikari A."/>
            <person name="Zheng C.-J."/>
            <person name="Schuster L."/>
            <person name="Cowan T.M."/>
            <person name="Smanski M.J."/>
            <person name="Chevrette M.G."/>
            <person name="De Carvalho L.P.S."/>
            <person name="Shen B."/>
        </authorList>
    </citation>
    <scope>NUCLEOTIDE SEQUENCE [LARGE SCALE GENOMIC DNA]</scope>
    <source>
        <strain evidence="3 4">NPDC050100</strain>
    </source>
</reference>
<evidence type="ECO:0000313" key="3">
    <source>
        <dbReference type="EMBL" id="MEV0972791.1"/>
    </source>
</evidence>
<sequence>MLADVIDHLTCPVCRERLALAGGTVRCERGHSFDVARQGYVSMLTGSAVPGTADTPAMVAARADFLAAGHYAPLAGRLARLCADASVVADAGAGTGYYLAHALPGRAVGIALDVSRHAIKRAARAHPRIGALVADVWRPLPVRDASVDVLLNVFAPRNPSEFARVLRPEGTLVVVTPAAGHLRPLVERLGLLSVDEDKERRLEAAFGDRFTKAGREDVEITLDLSHPAVEAVVGMGPSAWHTDPGTLAEGVRALPDPVRVTASFQITTWTRKLS</sequence>
<keyword evidence="4" id="KW-1185">Reference proteome</keyword>
<dbReference type="CDD" id="cd02440">
    <property type="entry name" value="AdoMet_MTases"/>
    <property type="match status" value="1"/>
</dbReference>
<feature type="domain" description="23S rRNA (guanine(745)-N(1))-methyltransferase N-terminal" evidence="2">
    <location>
        <begin position="10"/>
        <end position="44"/>
    </location>
</feature>
<comment type="caution">
    <text evidence="3">The sequence shown here is derived from an EMBL/GenBank/DDBJ whole genome shotgun (WGS) entry which is preliminary data.</text>
</comment>
<dbReference type="PIRSF" id="PIRSF018249">
    <property type="entry name" value="MyrA_prd"/>
    <property type="match status" value="1"/>
</dbReference>
<gene>
    <name evidence="3" type="ORF">AB0I59_29660</name>
</gene>
<dbReference type="Pfam" id="PF21302">
    <property type="entry name" value="Zn_ribbon_RlmA"/>
    <property type="match status" value="1"/>
</dbReference>
<keyword evidence="3" id="KW-0808">Transferase</keyword>
<dbReference type="Proteomes" id="UP001551675">
    <property type="component" value="Unassembled WGS sequence"/>
</dbReference>